<dbReference type="InterPro" id="IPR011051">
    <property type="entry name" value="RmlC_Cupin_sf"/>
</dbReference>
<reference evidence="1" key="1">
    <citation type="submission" date="2018-05" db="EMBL/GenBank/DDBJ databases">
        <authorList>
            <person name="Lanie J.A."/>
            <person name="Ng W.-L."/>
            <person name="Kazmierczak K.M."/>
            <person name="Andrzejewski T.M."/>
            <person name="Davidsen T.M."/>
            <person name="Wayne K.J."/>
            <person name="Tettelin H."/>
            <person name="Glass J.I."/>
            <person name="Rusch D."/>
            <person name="Podicherti R."/>
            <person name="Tsui H.-C.T."/>
            <person name="Winkler M.E."/>
        </authorList>
    </citation>
    <scope>NUCLEOTIDE SEQUENCE</scope>
</reference>
<dbReference type="Gene3D" id="2.60.120.10">
    <property type="entry name" value="Jelly Rolls"/>
    <property type="match status" value="1"/>
</dbReference>
<dbReference type="SUPFAM" id="SSF51182">
    <property type="entry name" value="RmlC-like cupins"/>
    <property type="match status" value="1"/>
</dbReference>
<organism evidence="1">
    <name type="scientific">marine metagenome</name>
    <dbReference type="NCBI Taxonomy" id="408172"/>
    <lineage>
        <taxon>unclassified sequences</taxon>
        <taxon>metagenomes</taxon>
        <taxon>ecological metagenomes</taxon>
    </lineage>
</organism>
<dbReference type="EMBL" id="UINC01007903">
    <property type="protein sequence ID" value="SVA35601.1"/>
    <property type="molecule type" value="Genomic_DNA"/>
</dbReference>
<evidence type="ECO:0008006" key="2">
    <source>
        <dbReference type="Google" id="ProtNLM"/>
    </source>
</evidence>
<name>A0A381V6H5_9ZZZZ</name>
<dbReference type="AlphaFoldDB" id="A0A381V6H5"/>
<proteinExistence type="predicted"/>
<sequence length="118" mass="13282">MSFVRIYTDIDGKSKFEEFKVPFKFGDGVDVGTYKTKTTWLEYRQQAPGFVQNWHRAPRRQYVITLTGEAELEAGSGERRRFGPGDVLLADDLTGEGHVTKVISDVDRVSIALPIEGD</sequence>
<accession>A0A381V6H5</accession>
<protein>
    <recommendedName>
        <fullName evidence="2">Cupin 2 conserved barrel domain-containing protein</fullName>
    </recommendedName>
</protein>
<dbReference type="InterPro" id="IPR014710">
    <property type="entry name" value="RmlC-like_jellyroll"/>
</dbReference>
<evidence type="ECO:0000313" key="1">
    <source>
        <dbReference type="EMBL" id="SVA35601.1"/>
    </source>
</evidence>
<gene>
    <name evidence="1" type="ORF">METZ01_LOCUS88455</name>
</gene>